<reference evidence="2 3" key="1">
    <citation type="submission" date="2024-08" db="EMBL/GenBank/DDBJ databases">
        <title>Gnathostoma spinigerum genome.</title>
        <authorList>
            <person name="Gonzalez-Bertolin B."/>
            <person name="Monzon S."/>
            <person name="Zaballos A."/>
            <person name="Jimenez P."/>
            <person name="Dekumyoy P."/>
            <person name="Varona S."/>
            <person name="Cuesta I."/>
            <person name="Sumanam S."/>
            <person name="Adisakwattana P."/>
            <person name="Gasser R.B."/>
            <person name="Hernandez-Gonzalez A."/>
            <person name="Young N.D."/>
            <person name="Perteguer M.J."/>
        </authorList>
    </citation>
    <scope>NUCLEOTIDE SEQUENCE [LARGE SCALE GENOMIC DNA]</scope>
    <source>
        <strain evidence="2">AL3</strain>
        <tissue evidence="2">Liver</tissue>
    </source>
</reference>
<evidence type="ECO:0000256" key="1">
    <source>
        <dbReference type="SAM" id="Coils"/>
    </source>
</evidence>
<evidence type="ECO:0000313" key="3">
    <source>
        <dbReference type="Proteomes" id="UP001608902"/>
    </source>
</evidence>
<dbReference type="EMBL" id="JBGFUD010007756">
    <property type="protein sequence ID" value="MFH4981727.1"/>
    <property type="molecule type" value="Genomic_DNA"/>
</dbReference>
<proteinExistence type="predicted"/>
<organism evidence="2 3">
    <name type="scientific">Gnathostoma spinigerum</name>
    <dbReference type="NCBI Taxonomy" id="75299"/>
    <lineage>
        <taxon>Eukaryota</taxon>
        <taxon>Metazoa</taxon>
        <taxon>Ecdysozoa</taxon>
        <taxon>Nematoda</taxon>
        <taxon>Chromadorea</taxon>
        <taxon>Rhabditida</taxon>
        <taxon>Spirurina</taxon>
        <taxon>Gnathostomatomorpha</taxon>
        <taxon>Gnathostomatoidea</taxon>
        <taxon>Gnathostomatidae</taxon>
        <taxon>Gnathostoma</taxon>
    </lineage>
</organism>
<feature type="coiled-coil region" evidence="1">
    <location>
        <begin position="116"/>
        <end position="143"/>
    </location>
</feature>
<comment type="caution">
    <text evidence="2">The sequence shown here is derived from an EMBL/GenBank/DDBJ whole genome shotgun (WGS) entry which is preliminary data.</text>
</comment>
<sequence length="172" mass="20048">MKHSTDVLMNEYDSRIRALEESLKAEQGRHRLLAFRNRQLNAQITKFQRENFALGKELKERQKCANCSCLDERRKQRINLHNLRLRNSKSLPTGLTLPSTSGIPDNFNTVTNAMDINILRTANERLQNSISELQCLLKKKTSEAVILQHQYEEQVRQRERVISMLTSEVIEI</sequence>
<keyword evidence="1" id="KW-0175">Coiled coil</keyword>
<name>A0ABD6EYQ0_9BILA</name>
<keyword evidence="3" id="KW-1185">Reference proteome</keyword>
<gene>
    <name evidence="2" type="ORF">AB6A40_008436</name>
</gene>
<evidence type="ECO:0000313" key="2">
    <source>
        <dbReference type="EMBL" id="MFH4981727.1"/>
    </source>
</evidence>
<accession>A0ABD6EYQ0</accession>
<protein>
    <submittedName>
        <fullName evidence="2">Uncharacterized protein</fullName>
    </submittedName>
</protein>
<dbReference type="AlphaFoldDB" id="A0ABD6EYQ0"/>
<dbReference type="Proteomes" id="UP001608902">
    <property type="component" value="Unassembled WGS sequence"/>
</dbReference>